<reference evidence="2" key="1">
    <citation type="submission" date="2021-01" db="EMBL/GenBank/DDBJ databases">
        <authorList>
            <person name="Kaushik A."/>
        </authorList>
    </citation>
    <scope>NUCLEOTIDE SEQUENCE</scope>
    <source>
        <strain evidence="2">AG4-RS23</strain>
    </source>
</reference>
<keyword evidence="1" id="KW-1133">Transmembrane helix</keyword>
<feature type="transmembrane region" description="Helical" evidence="1">
    <location>
        <begin position="73"/>
        <end position="93"/>
    </location>
</feature>
<gene>
    <name evidence="2" type="ORF">RDB_LOCUS90380</name>
</gene>
<feature type="transmembrane region" description="Helical" evidence="1">
    <location>
        <begin position="113"/>
        <end position="131"/>
    </location>
</feature>
<dbReference type="AlphaFoldDB" id="A0A8H3C679"/>
<accession>A0A8H3C679</accession>
<proteinExistence type="predicted"/>
<name>A0A8H3C679_9AGAM</name>
<evidence type="ECO:0000256" key="1">
    <source>
        <dbReference type="SAM" id="Phobius"/>
    </source>
</evidence>
<dbReference type="Proteomes" id="UP000663861">
    <property type="component" value="Unassembled WGS sequence"/>
</dbReference>
<organism evidence="2 3">
    <name type="scientific">Rhizoctonia solani</name>
    <dbReference type="NCBI Taxonomy" id="456999"/>
    <lineage>
        <taxon>Eukaryota</taxon>
        <taxon>Fungi</taxon>
        <taxon>Dikarya</taxon>
        <taxon>Basidiomycota</taxon>
        <taxon>Agaricomycotina</taxon>
        <taxon>Agaricomycetes</taxon>
        <taxon>Cantharellales</taxon>
        <taxon>Ceratobasidiaceae</taxon>
        <taxon>Rhizoctonia</taxon>
    </lineage>
</organism>
<keyword evidence="1" id="KW-0472">Membrane</keyword>
<evidence type="ECO:0000313" key="2">
    <source>
        <dbReference type="EMBL" id="CAE6475858.1"/>
    </source>
</evidence>
<protein>
    <submittedName>
        <fullName evidence="2">Uncharacterized protein</fullName>
    </submittedName>
</protein>
<dbReference type="EMBL" id="CAJMWY010001819">
    <property type="protein sequence ID" value="CAE6475858.1"/>
    <property type="molecule type" value="Genomic_DNA"/>
</dbReference>
<sequence>MPFATSLDAWLIASAWLAANSFGLNMSTFGVSSYWTIPLGYVVTSFHHGYLFRDLRRDPSLPIRRVYKFLFPCMILLWLAGAVTSLISAFFFYEIGYIRYGVMPRDMVGIAQAMAGGIALIEAGLVAILWIKCAKFKSNAGPAKSIDDFDRAETKV</sequence>
<comment type="caution">
    <text evidence="2">The sequence shown here is derived from an EMBL/GenBank/DDBJ whole genome shotgun (WGS) entry which is preliminary data.</text>
</comment>
<keyword evidence="1" id="KW-0812">Transmembrane</keyword>
<feature type="transmembrane region" description="Helical" evidence="1">
    <location>
        <begin position="33"/>
        <end position="52"/>
    </location>
</feature>
<evidence type="ECO:0000313" key="3">
    <source>
        <dbReference type="Proteomes" id="UP000663861"/>
    </source>
</evidence>